<dbReference type="AlphaFoldDB" id="A0A0R3MZS7"/>
<dbReference type="GO" id="GO:0006465">
    <property type="term" value="P:signal peptide processing"/>
    <property type="evidence" value="ECO:0007669"/>
    <property type="project" value="InterPro"/>
</dbReference>
<proteinExistence type="inferred from homology"/>
<dbReference type="PRINTS" id="PR00727">
    <property type="entry name" value="LEADERPTASE"/>
</dbReference>
<name>A0A0R3MZS7_9BRAD</name>
<evidence type="ECO:0000256" key="1">
    <source>
        <dbReference type="ARBA" id="ARBA00000677"/>
    </source>
</evidence>
<dbReference type="GO" id="GO:0009003">
    <property type="term" value="F:signal peptidase activity"/>
    <property type="evidence" value="ECO:0007669"/>
    <property type="project" value="UniProtKB-EC"/>
</dbReference>
<dbReference type="PROSITE" id="PS00760">
    <property type="entry name" value="SPASE_I_2"/>
    <property type="match status" value="1"/>
</dbReference>
<evidence type="ECO:0000256" key="6">
    <source>
        <dbReference type="PIRSR" id="PIRSR600223-1"/>
    </source>
</evidence>
<comment type="catalytic activity">
    <reaction evidence="1 7">
        <text>Cleavage of hydrophobic, N-terminal signal or leader sequences from secreted and periplasmic proteins.</text>
        <dbReference type="EC" id="3.4.21.89"/>
    </reaction>
</comment>
<dbReference type="InterPro" id="IPR036286">
    <property type="entry name" value="LexA/Signal_pep-like_sf"/>
</dbReference>
<dbReference type="NCBIfam" id="TIGR02227">
    <property type="entry name" value="sigpep_I_bact"/>
    <property type="match status" value="1"/>
</dbReference>
<feature type="active site" evidence="6">
    <location>
        <position position="34"/>
    </location>
</feature>
<dbReference type="Pfam" id="PF10502">
    <property type="entry name" value="Peptidase_S26"/>
    <property type="match status" value="1"/>
</dbReference>
<dbReference type="CDD" id="cd06530">
    <property type="entry name" value="S26_SPase_I"/>
    <property type="match status" value="1"/>
</dbReference>
<evidence type="ECO:0000256" key="7">
    <source>
        <dbReference type="RuleBase" id="RU362042"/>
    </source>
</evidence>
<sequence>MALVVVAVTLAIPLFSPIIFRTFLFQPFYIPARSMMPTLLEGDSLFVSKYAYGYSRYSLPLSPRLFSGRIFGSVPERGDVVVFRAPRNDAVDYIKRVIGLPGDRIQMQQGLLYINGVPVQRQRLSDVVGDEPCGAGDGKRTKRWRETLVNGVSHETLDCVDNGFYDNTRVYDVPAGHVFVLGDNRDNSTDSRVLSAIGYVPVENIVGRAGLIYFSRKPSTDGDLSIVRTERIGTLVR</sequence>
<gene>
    <name evidence="9" type="ORF">CQ14_25495</name>
</gene>
<evidence type="ECO:0000256" key="5">
    <source>
        <dbReference type="ARBA" id="ARBA00022801"/>
    </source>
</evidence>
<evidence type="ECO:0000256" key="4">
    <source>
        <dbReference type="ARBA" id="ARBA00019232"/>
    </source>
</evidence>
<dbReference type="InterPro" id="IPR019758">
    <property type="entry name" value="Pept_S26A_signal_pept_1_CS"/>
</dbReference>
<accession>A0A0R3MZS7</accession>
<evidence type="ECO:0000256" key="3">
    <source>
        <dbReference type="ARBA" id="ARBA00013208"/>
    </source>
</evidence>
<dbReference type="InterPro" id="IPR000223">
    <property type="entry name" value="Pept_S26A_signal_pept_1"/>
</dbReference>
<dbReference type="GO" id="GO:0004252">
    <property type="term" value="F:serine-type endopeptidase activity"/>
    <property type="evidence" value="ECO:0007669"/>
    <property type="project" value="InterPro"/>
</dbReference>
<dbReference type="Gene3D" id="2.10.109.10">
    <property type="entry name" value="Umud Fragment, subunit A"/>
    <property type="match status" value="1"/>
</dbReference>
<dbReference type="PROSITE" id="PS00761">
    <property type="entry name" value="SPASE_I_3"/>
    <property type="match status" value="1"/>
</dbReference>
<dbReference type="Proteomes" id="UP000051660">
    <property type="component" value="Unassembled WGS sequence"/>
</dbReference>
<keyword evidence="7" id="KW-0645">Protease</keyword>
<reference evidence="9 10" key="1">
    <citation type="submission" date="2014-03" db="EMBL/GenBank/DDBJ databases">
        <title>Bradyrhizobium valentinum sp. nov., isolated from effective nodules of Lupinus mariae-josephae, a lupine endemic of basic-lime soils in Eastern Spain.</title>
        <authorList>
            <person name="Duran D."/>
            <person name="Rey L."/>
            <person name="Navarro A."/>
            <person name="Busquets A."/>
            <person name="Imperial J."/>
            <person name="Ruiz-Argueso T."/>
        </authorList>
    </citation>
    <scope>NUCLEOTIDE SEQUENCE [LARGE SCALE GENOMIC DNA]</scope>
    <source>
        <strain evidence="9 10">CCBAU 23086</strain>
    </source>
</reference>
<protein>
    <recommendedName>
        <fullName evidence="4 7">Signal peptidase I</fullName>
        <ecNumber evidence="3 7">3.4.21.89</ecNumber>
    </recommendedName>
</protein>
<dbReference type="EMBL" id="LLYB01000058">
    <property type="protein sequence ID" value="KRR25100.1"/>
    <property type="molecule type" value="Genomic_DNA"/>
</dbReference>
<dbReference type="EC" id="3.4.21.89" evidence="3 7"/>
<dbReference type="PANTHER" id="PTHR43390:SF1">
    <property type="entry name" value="CHLOROPLAST PROCESSING PEPTIDASE"/>
    <property type="match status" value="1"/>
</dbReference>
<dbReference type="PANTHER" id="PTHR43390">
    <property type="entry name" value="SIGNAL PEPTIDASE I"/>
    <property type="match status" value="1"/>
</dbReference>
<comment type="caution">
    <text evidence="9">The sequence shown here is derived from an EMBL/GenBank/DDBJ whole genome shotgun (WGS) entry which is preliminary data.</text>
</comment>
<keyword evidence="5 7" id="KW-0378">Hydrolase</keyword>
<dbReference type="GO" id="GO:0016020">
    <property type="term" value="C:membrane"/>
    <property type="evidence" value="ECO:0007669"/>
    <property type="project" value="UniProtKB-SubCell"/>
</dbReference>
<dbReference type="InterPro" id="IPR019533">
    <property type="entry name" value="Peptidase_S26"/>
</dbReference>
<evidence type="ECO:0000259" key="8">
    <source>
        <dbReference type="Pfam" id="PF10502"/>
    </source>
</evidence>
<comment type="subcellular location">
    <subcellularLocation>
        <location evidence="7">Membrane</location>
        <topology evidence="7">Single-pass type II membrane protein</topology>
    </subcellularLocation>
</comment>
<feature type="domain" description="Peptidase S26" evidence="8">
    <location>
        <begin position="6"/>
        <end position="214"/>
    </location>
</feature>
<feature type="active site" evidence="6">
    <location>
        <position position="95"/>
    </location>
</feature>
<evidence type="ECO:0000313" key="10">
    <source>
        <dbReference type="Proteomes" id="UP000051660"/>
    </source>
</evidence>
<dbReference type="SUPFAM" id="SSF51306">
    <property type="entry name" value="LexA/Signal peptidase"/>
    <property type="match status" value="1"/>
</dbReference>
<evidence type="ECO:0000256" key="2">
    <source>
        <dbReference type="ARBA" id="ARBA00009370"/>
    </source>
</evidence>
<comment type="similarity">
    <text evidence="2 7">Belongs to the peptidase S26 family.</text>
</comment>
<evidence type="ECO:0000313" key="9">
    <source>
        <dbReference type="EMBL" id="KRR25100.1"/>
    </source>
</evidence>
<dbReference type="InterPro" id="IPR019757">
    <property type="entry name" value="Pept_S26A_signal_pept_1_Lys-AS"/>
</dbReference>
<organism evidence="9 10">
    <name type="scientific">Bradyrhizobium lablabi</name>
    <dbReference type="NCBI Taxonomy" id="722472"/>
    <lineage>
        <taxon>Bacteria</taxon>
        <taxon>Pseudomonadati</taxon>
        <taxon>Pseudomonadota</taxon>
        <taxon>Alphaproteobacteria</taxon>
        <taxon>Hyphomicrobiales</taxon>
        <taxon>Nitrobacteraceae</taxon>
        <taxon>Bradyrhizobium</taxon>
    </lineage>
</organism>